<dbReference type="SUPFAM" id="SSF48452">
    <property type="entry name" value="TPR-like"/>
    <property type="match status" value="1"/>
</dbReference>
<accession>A0A2W4WA40</accession>
<organism evidence="1 2">
    <name type="scientific">Shackletoniella antarctica</name>
    <dbReference type="NCBI Taxonomy" id="268115"/>
    <lineage>
        <taxon>Bacteria</taxon>
        <taxon>Bacillati</taxon>
        <taxon>Cyanobacteriota</taxon>
        <taxon>Cyanophyceae</taxon>
        <taxon>Oculatellales</taxon>
        <taxon>Oculatellaceae</taxon>
        <taxon>Shackletoniella</taxon>
    </lineage>
</organism>
<evidence type="ECO:0008006" key="3">
    <source>
        <dbReference type="Google" id="ProtNLM"/>
    </source>
</evidence>
<sequence>MGAAHRVNGNLPQSDTHLSEALTRCRTINAVDAEADILLDLARLRADQGQVAEAISLAQAALAITDRSGYVLQGADVQLFLAQQALAQGDRAQALTHAQLARQLATCDGGDYVYRVAYDEAGALLAQLSHPESC</sequence>
<dbReference type="Gene3D" id="1.25.40.10">
    <property type="entry name" value="Tetratricopeptide repeat domain"/>
    <property type="match status" value="1"/>
</dbReference>
<reference evidence="2" key="1">
    <citation type="submission" date="2018-04" db="EMBL/GenBank/DDBJ databases">
        <authorList>
            <person name="Cornet L."/>
        </authorList>
    </citation>
    <scope>NUCLEOTIDE SEQUENCE [LARGE SCALE GENOMIC DNA]</scope>
</reference>
<dbReference type="Proteomes" id="UP000249081">
    <property type="component" value="Unassembled WGS sequence"/>
</dbReference>
<name>A0A2W4WA40_9CYAN</name>
<gene>
    <name evidence="1" type="ORF">DCF17_12485</name>
</gene>
<comment type="caution">
    <text evidence="1">The sequence shown here is derived from an EMBL/GenBank/DDBJ whole genome shotgun (WGS) entry which is preliminary data.</text>
</comment>
<protein>
    <recommendedName>
        <fullName evidence="3">MalT-like TPR region domain-containing protein</fullName>
    </recommendedName>
</protein>
<dbReference type="AlphaFoldDB" id="A0A2W4WA40"/>
<dbReference type="EMBL" id="QBMN01000080">
    <property type="protein sequence ID" value="PZO40117.1"/>
    <property type="molecule type" value="Genomic_DNA"/>
</dbReference>
<reference evidence="1 2" key="2">
    <citation type="submission" date="2018-06" db="EMBL/GenBank/DDBJ databases">
        <title>Metagenomic assembly of (sub)arctic Cyanobacteria and their associated microbiome from non-axenic cultures.</title>
        <authorList>
            <person name="Baurain D."/>
        </authorList>
    </citation>
    <scope>NUCLEOTIDE SEQUENCE [LARGE SCALE GENOMIC DNA]</scope>
    <source>
        <strain evidence="1">ULC041bin1</strain>
    </source>
</reference>
<proteinExistence type="predicted"/>
<dbReference type="InterPro" id="IPR011990">
    <property type="entry name" value="TPR-like_helical_dom_sf"/>
</dbReference>
<evidence type="ECO:0000313" key="2">
    <source>
        <dbReference type="Proteomes" id="UP000249081"/>
    </source>
</evidence>
<evidence type="ECO:0000313" key="1">
    <source>
        <dbReference type="EMBL" id="PZO40117.1"/>
    </source>
</evidence>